<evidence type="ECO:0000256" key="4">
    <source>
        <dbReference type="ARBA" id="ARBA00022729"/>
    </source>
</evidence>
<dbReference type="OrthoDB" id="2569624at2"/>
<dbReference type="InterPro" id="IPR057336">
    <property type="entry name" value="GerAC_N"/>
</dbReference>
<dbReference type="NCBIfam" id="TIGR02887">
    <property type="entry name" value="spore_ger_x_C"/>
    <property type="match status" value="1"/>
</dbReference>
<keyword evidence="4" id="KW-0732">Signal</keyword>
<feature type="domain" description="Spore germination protein N-terminal" evidence="9">
    <location>
        <begin position="30"/>
        <end position="202"/>
    </location>
</feature>
<keyword evidence="3" id="KW-0309">Germination</keyword>
<evidence type="ECO:0000256" key="2">
    <source>
        <dbReference type="ARBA" id="ARBA00007886"/>
    </source>
</evidence>
<name>A0A1I2C111_9BACL</name>
<proteinExistence type="inferred from homology"/>
<feature type="domain" description="Spore germination GerAC-like C-terminal" evidence="8">
    <location>
        <begin position="216"/>
        <end position="376"/>
    </location>
</feature>
<evidence type="ECO:0000259" key="8">
    <source>
        <dbReference type="Pfam" id="PF05504"/>
    </source>
</evidence>
<evidence type="ECO:0000256" key="3">
    <source>
        <dbReference type="ARBA" id="ARBA00022544"/>
    </source>
</evidence>
<evidence type="ECO:0000256" key="5">
    <source>
        <dbReference type="ARBA" id="ARBA00023136"/>
    </source>
</evidence>
<dbReference type="InterPro" id="IPR038501">
    <property type="entry name" value="Spore_GerAC_C_sf"/>
</dbReference>
<dbReference type="InterPro" id="IPR008844">
    <property type="entry name" value="Spore_GerAC-like"/>
</dbReference>
<dbReference type="InterPro" id="IPR046953">
    <property type="entry name" value="Spore_GerAC-like_C"/>
</dbReference>
<dbReference type="AlphaFoldDB" id="A0A1I2C111"/>
<sequence>MRKQTGVFSLPTSLIITLIAMTLTGCWSKYELTERGFVMGVALDETKDGKIEMLTQIYRPASVETGKSATTQKSSVSIRTHDDTVMEAVRDIPIHLGRKAQWSHTRVIIVGEKLARSQDLSKTLDLFYRDHEPRSSVKLLISKGPAYKLLEKQPLIEQTTAQQILRTEEFSFLNAAKTMDSTLLSLLLQRESAHPDAILSYVYNNSNPKETLSTAGLALIKEGKLKKIMPPDKVEGLLMLRNDYHSGVLEIPCSGMKGEKETAEVLSLRTAMKTKVQNGKPQVSFKIKGDLAITEMKCTSIVSFKDEQKFVEKFSAAILRQTAGTLKFLQKNKLEVIGIGNQLYRQSPKEWQKLQQNWDEQFARLPIEVKAEFRLVTGGTINSKPVS</sequence>
<dbReference type="Pfam" id="PF05504">
    <property type="entry name" value="Spore_GerAC"/>
    <property type="match status" value="1"/>
</dbReference>
<keyword evidence="5" id="KW-0472">Membrane</keyword>
<evidence type="ECO:0000256" key="1">
    <source>
        <dbReference type="ARBA" id="ARBA00004635"/>
    </source>
</evidence>
<dbReference type="PROSITE" id="PS51257">
    <property type="entry name" value="PROKAR_LIPOPROTEIN"/>
    <property type="match status" value="1"/>
</dbReference>
<dbReference type="PANTHER" id="PTHR35789">
    <property type="entry name" value="SPORE GERMINATION PROTEIN B3"/>
    <property type="match status" value="1"/>
</dbReference>
<dbReference type="Proteomes" id="UP000183410">
    <property type="component" value="Unassembled WGS sequence"/>
</dbReference>
<dbReference type="Gene3D" id="6.20.190.10">
    <property type="entry name" value="Nutrient germinant receptor protein C, domain 1"/>
    <property type="match status" value="1"/>
</dbReference>
<comment type="subcellular location">
    <subcellularLocation>
        <location evidence="1">Membrane</location>
        <topology evidence="1">Lipid-anchor</topology>
    </subcellularLocation>
</comment>
<evidence type="ECO:0000313" key="10">
    <source>
        <dbReference type="EMBL" id="SFE61250.1"/>
    </source>
</evidence>
<organism evidence="10 11">
    <name type="scientific">Paenibacillus algorifonticola</name>
    <dbReference type="NCBI Taxonomy" id="684063"/>
    <lineage>
        <taxon>Bacteria</taxon>
        <taxon>Bacillati</taxon>
        <taxon>Bacillota</taxon>
        <taxon>Bacilli</taxon>
        <taxon>Bacillales</taxon>
        <taxon>Paenibacillaceae</taxon>
        <taxon>Paenibacillus</taxon>
    </lineage>
</organism>
<accession>A0A1I2C111</accession>
<dbReference type="RefSeq" id="WP_052737104.1">
    <property type="nucleotide sequence ID" value="NZ_FONN01000004.1"/>
</dbReference>
<dbReference type="Pfam" id="PF25198">
    <property type="entry name" value="Spore_GerAC_N"/>
    <property type="match status" value="1"/>
</dbReference>
<dbReference type="EMBL" id="FONN01000004">
    <property type="protein sequence ID" value="SFE61250.1"/>
    <property type="molecule type" value="Genomic_DNA"/>
</dbReference>
<keyword evidence="6" id="KW-0564">Palmitate</keyword>
<dbReference type="GO" id="GO:0016020">
    <property type="term" value="C:membrane"/>
    <property type="evidence" value="ECO:0007669"/>
    <property type="project" value="UniProtKB-SubCell"/>
</dbReference>
<reference evidence="11" key="1">
    <citation type="submission" date="2016-10" db="EMBL/GenBank/DDBJ databases">
        <authorList>
            <person name="Varghese N."/>
            <person name="Submissions S."/>
        </authorList>
    </citation>
    <scope>NUCLEOTIDE SEQUENCE [LARGE SCALE GENOMIC DNA]</scope>
    <source>
        <strain evidence="11">CGMCC 1.10223</strain>
    </source>
</reference>
<dbReference type="PANTHER" id="PTHR35789:SF1">
    <property type="entry name" value="SPORE GERMINATION PROTEIN B3"/>
    <property type="match status" value="1"/>
</dbReference>
<evidence type="ECO:0000313" key="11">
    <source>
        <dbReference type="Proteomes" id="UP000183410"/>
    </source>
</evidence>
<keyword evidence="7" id="KW-0449">Lipoprotein</keyword>
<evidence type="ECO:0000256" key="7">
    <source>
        <dbReference type="ARBA" id="ARBA00023288"/>
    </source>
</evidence>
<comment type="similarity">
    <text evidence="2">Belongs to the GerABKC lipoprotein family.</text>
</comment>
<dbReference type="GO" id="GO:0009847">
    <property type="term" value="P:spore germination"/>
    <property type="evidence" value="ECO:0007669"/>
    <property type="project" value="InterPro"/>
</dbReference>
<gene>
    <name evidence="10" type="ORF">SAMN04487969_104162</name>
</gene>
<protein>
    <submittedName>
        <fullName evidence="10">Spore germination protein KC</fullName>
    </submittedName>
</protein>
<dbReference type="Gene3D" id="3.30.300.210">
    <property type="entry name" value="Nutrient germinant receptor protein C, domain 3"/>
    <property type="match status" value="1"/>
</dbReference>
<evidence type="ECO:0000259" key="9">
    <source>
        <dbReference type="Pfam" id="PF25198"/>
    </source>
</evidence>
<keyword evidence="11" id="KW-1185">Reference proteome</keyword>
<evidence type="ECO:0000256" key="6">
    <source>
        <dbReference type="ARBA" id="ARBA00023139"/>
    </source>
</evidence>